<feature type="compositionally biased region" description="Acidic residues" evidence="2">
    <location>
        <begin position="190"/>
        <end position="200"/>
    </location>
</feature>
<evidence type="ECO:0000313" key="3">
    <source>
        <dbReference type="EMBL" id="KOS15219.1"/>
    </source>
</evidence>
<comment type="similarity">
    <text evidence="1">Belongs to the BCP1 family.</text>
</comment>
<sequence length="307" mass="33476">MSASRTTQAASGSDSEDEVDFINVEFDFQAPNEIDFQALKRLFQQLFYTHAPQLDLGVLADHVIEQAQSRGVGTVVKVDDLEQVHDPYAVMSALLLGPPSPAQALVHSYLATQLRRSASAQSLLALLEQASAEKPLLFVVHERMINLPPQITPPLIQMLLEECQELQEETSAPTPTHALFFSRAFSADALDEGDDEDEEPTGLAGARKRKARGAHAHPDDAAAAALGKSVSNKKRTGTGLDDGLGSFHPEDELIRPFATHAHTFRFPAPRDAPDTYEAPIFGRLMAVPYTHLPAILEKMQSVWPAPA</sequence>
<proteinExistence type="inferred from homology"/>
<dbReference type="PANTHER" id="PTHR13261">
    <property type="entry name" value="BRCA2 AND CDKN1A INTERACTING PROTEIN"/>
    <property type="match status" value="1"/>
</dbReference>
<dbReference type="InterPro" id="IPR025602">
    <property type="entry name" value="BCP1_family"/>
</dbReference>
<dbReference type="EMBL" id="LGAV01000002">
    <property type="protein sequence ID" value="KOS15219.1"/>
    <property type="molecule type" value="Genomic_DNA"/>
</dbReference>
<dbReference type="Proteomes" id="UP000037751">
    <property type="component" value="Unassembled WGS sequence"/>
</dbReference>
<dbReference type="Pfam" id="PF13862">
    <property type="entry name" value="BCCIP"/>
    <property type="match status" value="1"/>
</dbReference>
<evidence type="ECO:0000256" key="2">
    <source>
        <dbReference type="SAM" id="MobiDB-lite"/>
    </source>
</evidence>
<dbReference type="OrthoDB" id="27543at2759"/>
<organism evidence="3 4">
    <name type="scientific">Malassezia pachydermatis</name>
    <dbReference type="NCBI Taxonomy" id="77020"/>
    <lineage>
        <taxon>Eukaryota</taxon>
        <taxon>Fungi</taxon>
        <taxon>Dikarya</taxon>
        <taxon>Basidiomycota</taxon>
        <taxon>Ustilaginomycotina</taxon>
        <taxon>Malasseziomycetes</taxon>
        <taxon>Malasseziales</taxon>
        <taxon>Malasseziaceae</taxon>
        <taxon>Malassezia</taxon>
    </lineage>
</organism>
<dbReference type="RefSeq" id="XP_017992851.1">
    <property type="nucleotide sequence ID" value="XM_018136739.1"/>
</dbReference>
<gene>
    <name evidence="3" type="ORF">Malapachy_2247</name>
</gene>
<dbReference type="GO" id="GO:0005634">
    <property type="term" value="C:nucleus"/>
    <property type="evidence" value="ECO:0007669"/>
    <property type="project" value="TreeGrafter"/>
</dbReference>
<evidence type="ECO:0008006" key="5">
    <source>
        <dbReference type="Google" id="ProtNLM"/>
    </source>
</evidence>
<dbReference type="GeneID" id="28728614"/>
<dbReference type="PANTHER" id="PTHR13261:SF0">
    <property type="entry name" value="BRCA2 AND CDKN1A-INTERACTING PROTEIN"/>
    <property type="match status" value="1"/>
</dbReference>
<dbReference type="VEuPathDB" id="FungiDB:Malapachy_2247"/>
<name>A0A0M9VQ75_9BASI</name>
<comment type="caution">
    <text evidence="3">The sequence shown here is derived from an EMBL/GenBank/DDBJ whole genome shotgun (WGS) entry which is preliminary data.</text>
</comment>
<reference evidence="3 4" key="1">
    <citation type="submission" date="2015-07" db="EMBL/GenBank/DDBJ databases">
        <title>Draft Genome Sequence of Malassezia furfur CBS1878 and Malassezia pachydermatis CBS1879.</title>
        <authorList>
            <person name="Triana S."/>
            <person name="Ohm R."/>
            <person name="Gonzalez A."/>
            <person name="DeCock H."/>
            <person name="Restrepo S."/>
            <person name="Celis A."/>
        </authorList>
    </citation>
    <scope>NUCLEOTIDE SEQUENCE [LARGE SCALE GENOMIC DNA]</scope>
    <source>
        <strain evidence="3 4">CBS 1879</strain>
    </source>
</reference>
<accession>A0A0M9VQ75</accession>
<feature type="region of interest" description="Disordered" evidence="2">
    <location>
        <begin position="190"/>
        <end position="247"/>
    </location>
</feature>
<feature type="compositionally biased region" description="Basic residues" evidence="2">
    <location>
        <begin position="206"/>
        <end position="215"/>
    </location>
</feature>
<keyword evidence="4" id="KW-1185">Reference proteome</keyword>
<protein>
    <recommendedName>
        <fullName evidence="5">Protein BCP1</fullName>
    </recommendedName>
</protein>
<evidence type="ECO:0000256" key="1">
    <source>
        <dbReference type="ARBA" id="ARBA00006781"/>
    </source>
</evidence>
<evidence type="ECO:0000313" key="4">
    <source>
        <dbReference type="Proteomes" id="UP000037751"/>
    </source>
</evidence>
<dbReference type="AlphaFoldDB" id="A0A0M9VQ75"/>
<dbReference type="STRING" id="77020.A0A0M9VQ75"/>